<proteinExistence type="predicted"/>
<dbReference type="EMBL" id="PP777464">
    <property type="protein sequence ID" value="XBS49639.1"/>
    <property type="molecule type" value="Genomic_DNA"/>
</dbReference>
<evidence type="ECO:0000256" key="1">
    <source>
        <dbReference type="SAM" id="MobiDB-lite"/>
    </source>
</evidence>
<protein>
    <submittedName>
        <fullName evidence="2">Uncharacterized protein</fullName>
    </submittedName>
</protein>
<sequence length="124" mass="14189">MNSGDTVAMCNDIESTKKVYTNGETTFRFHNLTTNESLYFYNCKEFIKPVDNSCDMPEPKAAVCEEPQSKADKDSKDKKDKADKSDKKENKKKAKDDKDKKSPKPNPFEKPKNEKPKPDMTCKI</sequence>
<reference evidence="2" key="1">
    <citation type="submission" date="2024-05" db="EMBL/GenBank/DDBJ databases">
        <authorList>
            <person name="Badawy S."/>
            <person name="Skurnik M."/>
        </authorList>
    </citation>
    <scope>NUCLEOTIDE SEQUENCE</scope>
</reference>
<feature type="region of interest" description="Disordered" evidence="1">
    <location>
        <begin position="57"/>
        <end position="124"/>
    </location>
</feature>
<name>A0AAU7PHH7_9CAUD</name>
<feature type="compositionally biased region" description="Basic and acidic residues" evidence="1">
    <location>
        <begin position="67"/>
        <end position="124"/>
    </location>
</feature>
<evidence type="ECO:0000313" key="2">
    <source>
        <dbReference type="EMBL" id="XBS49639.1"/>
    </source>
</evidence>
<accession>A0AAU7PHH7</accession>
<organism evidence="2">
    <name type="scientific">Escherichia phage fEgEco12</name>
    <dbReference type="NCBI Taxonomy" id="3158837"/>
    <lineage>
        <taxon>Viruses</taxon>
        <taxon>Duplodnaviria</taxon>
        <taxon>Heunggongvirae</taxon>
        <taxon>Uroviricota</taxon>
        <taxon>Caudoviricetes</taxon>
    </lineage>
</organism>